<dbReference type="PANTHER" id="PTHR24056:SF233">
    <property type="entry name" value="CYCLIN-DEPENDENT KINASE 9"/>
    <property type="match status" value="1"/>
</dbReference>
<feature type="compositionally biased region" description="Basic and acidic residues" evidence="13">
    <location>
        <begin position="1038"/>
        <end position="1048"/>
    </location>
</feature>
<dbReference type="EMBL" id="JAACJL010000031">
    <property type="protein sequence ID" value="KAF4616536.1"/>
    <property type="molecule type" value="Genomic_DNA"/>
</dbReference>
<keyword evidence="16" id="KW-1185">Reference proteome</keyword>
<evidence type="ECO:0000256" key="7">
    <source>
        <dbReference type="ARBA" id="ARBA00022840"/>
    </source>
</evidence>
<feature type="compositionally biased region" description="Pro residues" evidence="13">
    <location>
        <begin position="1024"/>
        <end position="1033"/>
    </location>
</feature>
<dbReference type="SUPFAM" id="SSF56112">
    <property type="entry name" value="Protein kinase-like (PK-like)"/>
    <property type="match status" value="1"/>
</dbReference>
<dbReference type="Proteomes" id="UP000521872">
    <property type="component" value="Unassembled WGS sequence"/>
</dbReference>
<comment type="similarity">
    <text evidence="2">Belongs to the protein kinase superfamily. CMGC Ser/Thr protein kinase family. CDC2/CDKX subfamily.</text>
</comment>
<dbReference type="PROSITE" id="PS00108">
    <property type="entry name" value="PROTEIN_KINASE_ST"/>
    <property type="match status" value="1"/>
</dbReference>
<feature type="region of interest" description="Disordered" evidence="13">
    <location>
        <begin position="1"/>
        <end position="64"/>
    </location>
</feature>
<evidence type="ECO:0000256" key="1">
    <source>
        <dbReference type="ARBA" id="ARBA00004123"/>
    </source>
</evidence>
<feature type="compositionally biased region" description="Pro residues" evidence="13">
    <location>
        <begin position="318"/>
        <end position="336"/>
    </location>
</feature>
<dbReference type="Gene3D" id="3.30.200.20">
    <property type="entry name" value="Phosphorylase Kinase, domain 1"/>
    <property type="match status" value="1"/>
</dbReference>
<comment type="subcellular location">
    <subcellularLocation>
        <location evidence="1">Nucleus</location>
    </subcellularLocation>
</comment>
<feature type="region of interest" description="Disordered" evidence="13">
    <location>
        <begin position="815"/>
        <end position="1096"/>
    </location>
</feature>
<comment type="catalytic activity">
    <reaction evidence="10">
        <text>L-seryl-[protein] + ATP = O-phospho-L-seryl-[protein] + ADP + H(+)</text>
        <dbReference type="Rhea" id="RHEA:17989"/>
        <dbReference type="Rhea" id="RHEA-COMP:9863"/>
        <dbReference type="Rhea" id="RHEA-COMP:11604"/>
        <dbReference type="ChEBI" id="CHEBI:15378"/>
        <dbReference type="ChEBI" id="CHEBI:29999"/>
        <dbReference type="ChEBI" id="CHEBI:30616"/>
        <dbReference type="ChEBI" id="CHEBI:83421"/>
        <dbReference type="ChEBI" id="CHEBI:456216"/>
        <dbReference type="EC" id="2.7.11.22"/>
    </reaction>
</comment>
<keyword evidence="8" id="KW-0539">Nucleus</keyword>
<dbReference type="FunFam" id="3.30.200.20:FF:000124">
    <property type="entry name" value="Cyclin-dependent kinase 4"/>
    <property type="match status" value="1"/>
</dbReference>
<evidence type="ECO:0000256" key="3">
    <source>
        <dbReference type="ARBA" id="ARBA00022527"/>
    </source>
</evidence>
<evidence type="ECO:0000256" key="4">
    <source>
        <dbReference type="ARBA" id="ARBA00022679"/>
    </source>
</evidence>
<feature type="compositionally biased region" description="Low complexity" evidence="13">
    <location>
        <begin position="337"/>
        <end position="350"/>
    </location>
</feature>
<comment type="caution">
    <text evidence="15">The sequence shown here is derived from an EMBL/GenBank/DDBJ whole genome shotgun (WGS) entry which is preliminary data.</text>
</comment>
<feature type="compositionally biased region" description="Pro residues" evidence="13">
    <location>
        <begin position="906"/>
        <end position="933"/>
    </location>
</feature>
<evidence type="ECO:0000256" key="2">
    <source>
        <dbReference type="ARBA" id="ARBA00006485"/>
    </source>
</evidence>
<evidence type="ECO:0000256" key="6">
    <source>
        <dbReference type="ARBA" id="ARBA00022777"/>
    </source>
</evidence>
<keyword evidence="4" id="KW-0808">Transferase</keyword>
<keyword evidence="3" id="KW-0723">Serine/threonine-protein kinase</keyword>
<dbReference type="AlphaFoldDB" id="A0A8H4QTE9"/>
<dbReference type="PROSITE" id="PS50011">
    <property type="entry name" value="PROTEIN_KINASE_DOM"/>
    <property type="match status" value="1"/>
</dbReference>
<dbReference type="InterPro" id="IPR000719">
    <property type="entry name" value="Prot_kinase_dom"/>
</dbReference>
<comment type="catalytic activity">
    <reaction evidence="9">
        <text>L-threonyl-[protein] + ATP = O-phospho-L-threonyl-[protein] + ADP + H(+)</text>
        <dbReference type="Rhea" id="RHEA:46608"/>
        <dbReference type="Rhea" id="RHEA-COMP:11060"/>
        <dbReference type="Rhea" id="RHEA-COMP:11605"/>
        <dbReference type="ChEBI" id="CHEBI:15378"/>
        <dbReference type="ChEBI" id="CHEBI:30013"/>
        <dbReference type="ChEBI" id="CHEBI:30616"/>
        <dbReference type="ChEBI" id="CHEBI:61977"/>
        <dbReference type="ChEBI" id="CHEBI:456216"/>
        <dbReference type="EC" id="2.7.11.22"/>
    </reaction>
</comment>
<feature type="compositionally biased region" description="Pro residues" evidence="13">
    <location>
        <begin position="886"/>
        <end position="897"/>
    </location>
</feature>
<reference evidence="15 16" key="1">
    <citation type="submission" date="2019-12" db="EMBL/GenBank/DDBJ databases">
        <authorList>
            <person name="Floudas D."/>
            <person name="Bentzer J."/>
            <person name="Ahren D."/>
            <person name="Johansson T."/>
            <person name="Persson P."/>
            <person name="Tunlid A."/>
        </authorList>
    </citation>
    <scope>NUCLEOTIDE SEQUENCE [LARGE SCALE GENOMIC DNA]</scope>
    <source>
        <strain evidence="15 16">CBS 102.39</strain>
    </source>
</reference>
<dbReference type="PRINTS" id="PR01217">
    <property type="entry name" value="PRICHEXTENSN"/>
</dbReference>
<evidence type="ECO:0000313" key="15">
    <source>
        <dbReference type="EMBL" id="KAF4616536.1"/>
    </source>
</evidence>
<feature type="compositionally biased region" description="Low complexity" evidence="13">
    <location>
        <begin position="816"/>
        <end position="842"/>
    </location>
</feature>
<feature type="compositionally biased region" description="Gly residues" evidence="13">
    <location>
        <begin position="936"/>
        <end position="951"/>
    </location>
</feature>
<dbReference type="PANTHER" id="PTHR24056">
    <property type="entry name" value="CELL DIVISION PROTEIN KINASE"/>
    <property type="match status" value="1"/>
</dbReference>
<dbReference type="CDD" id="cd07866">
    <property type="entry name" value="STKc_BUR1"/>
    <property type="match status" value="1"/>
</dbReference>
<feature type="compositionally biased region" description="Pro residues" evidence="13">
    <location>
        <begin position="351"/>
        <end position="382"/>
    </location>
</feature>
<evidence type="ECO:0000313" key="16">
    <source>
        <dbReference type="Proteomes" id="UP000521872"/>
    </source>
</evidence>
<evidence type="ECO:0000256" key="12">
    <source>
        <dbReference type="PROSITE-ProRule" id="PRU10141"/>
    </source>
</evidence>
<dbReference type="SMART" id="SM00220">
    <property type="entry name" value="S_TKc"/>
    <property type="match status" value="1"/>
</dbReference>
<feature type="region of interest" description="Disordered" evidence="13">
    <location>
        <begin position="104"/>
        <end position="452"/>
    </location>
</feature>
<dbReference type="InterPro" id="IPR050108">
    <property type="entry name" value="CDK"/>
</dbReference>
<dbReference type="InterPro" id="IPR017441">
    <property type="entry name" value="Protein_kinase_ATP_BS"/>
</dbReference>
<dbReference type="FunFam" id="1.10.510.10:FF:000415">
    <property type="entry name" value="CMGC/CDK/CRK7 protein kinase, variant"/>
    <property type="match status" value="1"/>
</dbReference>
<keyword evidence="7 12" id="KW-0067">ATP-binding</keyword>
<dbReference type="GO" id="GO:0004693">
    <property type="term" value="F:cyclin-dependent protein serine/threonine kinase activity"/>
    <property type="evidence" value="ECO:0007669"/>
    <property type="project" value="UniProtKB-EC"/>
</dbReference>
<evidence type="ECO:0000256" key="10">
    <source>
        <dbReference type="ARBA" id="ARBA00048367"/>
    </source>
</evidence>
<gene>
    <name evidence="15" type="ORF">D9613_008715</name>
</gene>
<feature type="compositionally biased region" description="Basic and acidic residues" evidence="13">
    <location>
        <begin position="989"/>
        <end position="1005"/>
    </location>
</feature>
<accession>A0A8H4QTE9</accession>
<feature type="compositionally biased region" description="Basic and acidic residues" evidence="13">
    <location>
        <begin position="104"/>
        <end position="124"/>
    </location>
</feature>
<organism evidence="15 16">
    <name type="scientific">Agrocybe pediades</name>
    <dbReference type="NCBI Taxonomy" id="84607"/>
    <lineage>
        <taxon>Eukaryota</taxon>
        <taxon>Fungi</taxon>
        <taxon>Dikarya</taxon>
        <taxon>Basidiomycota</taxon>
        <taxon>Agaricomycotina</taxon>
        <taxon>Agaricomycetes</taxon>
        <taxon>Agaricomycetidae</taxon>
        <taxon>Agaricales</taxon>
        <taxon>Agaricineae</taxon>
        <taxon>Strophariaceae</taxon>
        <taxon>Agrocybe</taxon>
    </lineage>
</organism>
<comment type="catalytic activity">
    <reaction evidence="11">
        <text>[DNA-directed RNA polymerase] + ATP = phospho-[DNA-directed RNA polymerase] + ADP + H(+)</text>
        <dbReference type="Rhea" id="RHEA:10216"/>
        <dbReference type="Rhea" id="RHEA-COMP:11321"/>
        <dbReference type="Rhea" id="RHEA-COMP:11322"/>
        <dbReference type="ChEBI" id="CHEBI:15378"/>
        <dbReference type="ChEBI" id="CHEBI:30616"/>
        <dbReference type="ChEBI" id="CHEBI:43176"/>
        <dbReference type="ChEBI" id="CHEBI:68546"/>
        <dbReference type="ChEBI" id="CHEBI:456216"/>
        <dbReference type="EC" id="2.7.11.23"/>
    </reaction>
</comment>
<feature type="compositionally biased region" description="Basic residues" evidence="13">
    <location>
        <begin position="1"/>
        <end position="10"/>
    </location>
</feature>
<feature type="binding site" evidence="12">
    <location>
        <position position="510"/>
    </location>
    <ligand>
        <name>ATP</name>
        <dbReference type="ChEBI" id="CHEBI:30616"/>
    </ligand>
</feature>
<dbReference type="PROSITE" id="PS00107">
    <property type="entry name" value="PROTEIN_KINASE_ATP"/>
    <property type="match status" value="1"/>
</dbReference>
<dbReference type="Gene3D" id="1.10.510.10">
    <property type="entry name" value="Transferase(Phosphotransferase) domain 1"/>
    <property type="match status" value="1"/>
</dbReference>
<feature type="compositionally biased region" description="Basic and acidic residues" evidence="13">
    <location>
        <begin position="149"/>
        <end position="171"/>
    </location>
</feature>
<evidence type="ECO:0000256" key="5">
    <source>
        <dbReference type="ARBA" id="ARBA00022741"/>
    </source>
</evidence>
<sequence length="1096" mass="120351">MTSTPRKRYASRSPENPRYAKRPANSSPEEGEVDDSAPSVPPPPTAPKSVIAPIPLPPKPTATGLSVLGAAKKVPFPFKKKIELHARDGPSNEIQERNVFAKLEEKIEKDDRRARDLKQEEQSRRQQRSPPPLPPTVSLLSRIGPSADVRYRPGWDNRDSRDSRDNRDSFNTREGSYYRPSSPARSPRRNSRSPSPHSRGGSRHRLPPAASPSPPSYRRDRSRERNRDYYDRRHDEPRGRDYRDRDDRRDDRWSSRRDNYDSFDRKMYNSGDSHRYESDRYRSGHRRASPRALSPRSPRATSPSPPRRPLSEELPISSLPPRPPSLPPSPPPPPPAISISKPSPPSRSRTPVPPLAPNSPPPPADAGPRPPSSTPPPAPPPDTRLHPASHLPPPPPGLKKPSAPKADHSPKSLDLPPVSTGRAMANGPQMKLSRTNQPPPAKEARPEPARLKKKLPLRRPQKVEIAAYGHTFVGCGLQSDYEATTKLGEGTFGEVHKAIHKSTGTVVALKRILMHNEKEGMPVTALREIKILKALKHPCIVNILDMFVVRSTEKDPLSVYMVFPYMDHDLAGLLENERVKLQPSHIKLYMKQLLEGTEYMHRNHILHRDMKAANLLISNDGSLRIADFGLARSFDSSPVTTRPDGSIRRERKYTNCVVTRWYRPPELLLGARQYGGEVDIWGIGCVLGEMFTRRPILPGTSDIDQLEKIWYLCGSPNQLNWPYFDQLPGCEGVRRFANHPRRLKTHYDSIGIPPETVDLLDKLLIINPSERITASQALDHDYFWTDPLPADPKTMPSYEASHEFDKRGHRNQMPPAAVAQIHQANQQQQRNMPGNAAFNNNRNNHKGPPPQHFGGPPGGPGDMNRRGPPPGAFGVPPPHQLQQHGLPPPPHNMPPGPGGGGGFRNGPPPYGGPPMHPGGPVPPFMNGPPPNPMSGPFGGIGGGGLGGGYGGPPFPPHPANQFVPPLPHGSRPYGVMPGNNRGGGGGGQRGDRRDGGQRNNYDRMHNHNNNNNNNQPQRTLPVNPSLPPKPAVPLGPMHNERQREREKGGGGGGGGGGGQWGDTGGGWGTGRGRPPPPPADSNSGADGVPPGGLNYD</sequence>
<feature type="domain" description="Protein kinase" evidence="14">
    <location>
        <begin position="481"/>
        <end position="783"/>
    </location>
</feature>
<feature type="compositionally biased region" description="Pro residues" evidence="13">
    <location>
        <begin position="867"/>
        <end position="879"/>
    </location>
</feature>
<dbReference type="Pfam" id="PF00069">
    <property type="entry name" value="Pkinase"/>
    <property type="match status" value="1"/>
</dbReference>
<evidence type="ECO:0000259" key="14">
    <source>
        <dbReference type="PROSITE" id="PS50011"/>
    </source>
</evidence>
<evidence type="ECO:0000256" key="9">
    <source>
        <dbReference type="ARBA" id="ARBA00047811"/>
    </source>
</evidence>
<dbReference type="InterPro" id="IPR011009">
    <property type="entry name" value="Kinase-like_dom_sf"/>
</dbReference>
<evidence type="ECO:0000256" key="11">
    <source>
        <dbReference type="ARBA" id="ARBA00049280"/>
    </source>
</evidence>
<protein>
    <recommendedName>
        <fullName evidence="14">Protein kinase domain-containing protein</fullName>
    </recommendedName>
</protein>
<feature type="compositionally biased region" description="Gly residues" evidence="13">
    <location>
        <begin position="1049"/>
        <end position="1071"/>
    </location>
</feature>
<feature type="compositionally biased region" description="Low complexity" evidence="13">
    <location>
        <begin position="290"/>
        <end position="302"/>
    </location>
</feature>
<name>A0A8H4QTE9_9AGAR</name>
<keyword evidence="5 12" id="KW-0547">Nucleotide-binding</keyword>
<dbReference type="GO" id="GO:0008353">
    <property type="term" value="F:RNA polymerase II CTD heptapeptide repeat kinase activity"/>
    <property type="evidence" value="ECO:0007669"/>
    <property type="project" value="UniProtKB-EC"/>
</dbReference>
<dbReference type="InterPro" id="IPR008271">
    <property type="entry name" value="Ser/Thr_kinase_AS"/>
</dbReference>
<dbReference type="GO" id="GO:0005634">
    <property type="term" value="C:nucleus"/>
    <property type="evidence" value="ECO:0007669"/>
    <property type="project" value="UniProtKB-SubCell"/>
</dbReference>
<proteinExistence type="inferred from homology"/>
<evidence type="ECO:0000256" key="13">
    <source>
        <dbReference type="SAM" id="MobiDB-lite"/>
    </source>
</evidence>
<evidence type="ECO:0000256" key="8">
    <source>
        <dbReference type="ARBA" id="ARBA00023242"/>
    </source>
</evidence>
<dbReference type="GO" id="GO:0005524">
    <property type="term" value="F:ATP binding"/>
    <property type="evidence" value="ECO:0007669"/>
    <property type="project" value="UniProtKB-UniRule"/>
</dbReference>
<keyword evidence="6" id="KW-0418">Kinase</keyword>
<feature type="compositionally biased region" description="Basic and acidic residues" evidence="13">
    <location>
        <begin position="217"/>
        <end position="282"/>
    </location>
</feature>